<keyword evidence="2" id="KW-1185">Reference proteome</keyword>
<dbReference type="Proteomes" id="UP001341281">
    <property type="component" value="Chromosome 01"/>
</dbReference>
<dbReference type="PANTHER" id="PTHR47481">
    <property type="match status" value="1"/>
</dbReference>
<proteinExistence type="predicted"/>
<evidence type="ECO:0000313" key="2">
    <source>
        <dbReference type="Proteomes" id="UP001341281"/>
    </source>
</evidence>
<reference evidence="1 2" key="1">
    <citation type="submission" date="2024-02" db="EMBL/GenBank/DDBJ databases">
        <title>High-quality chromosome-scale genome assembly of Pensacola bahiagrass (Paspalum notatum Flugge var. saurae).</title>
        <authorList>
            <person name="Vega J.M."/>
            <person name="Podio M."/>
            <person name="Orjuela J."/>
            <person name="Siena L.A."/>
            <person name="Pessino S.C."/>
            <person name="Combes M.C."/>
            <person name="Mariac C."/>
            <person name="Albertini E."/>
            <person name="Pupilli F."/>
            <person name="Ortiz J.P.A."/>
            <person name="Leblanc O."/>
        </authorList>
    </citation>
    <scope>NUCLEOTIDE SEQUENCE [LARGE SCALE GENOMIC DNA]</scope>
    <source>
        <strain evidence="1">R1</strain>
        <tissue evidence="1">Leaf</tissue>
    </source>
</reference>
<organism evidence="1 2">
    <name type="scientific">Paspalum notatum var. saurae</name>
    <dbReference type="NCBI Taxonomy" id="547442"/>
    <lineage>
        <taxon>Eukaryota</taxon>
        <taxon>Viridiplantae</taxon>
        <taxon>Streptophyta</taxon>
        <taxon>Embryophyta</taxon>
        <taxon>Tracheophyta</taxon>
        <taxon>Spermatophyta</taxon>
        <taxon>Magnoliopsida</taxon>
        <taxon>Liliopsida</taxon>
        <taxon>Poales</taxon>
        <taxon>Poaceae</taxon>
        <taxon>PACMAD clade</taxon>
        <taxon>Panicoideae</taxon>
        <taxon>Andropogonodae</taxon>
        <taxon>Paspaleae</taxon>
        <taxon>Paspalinae</taxon>
        <taxon>Paspalum</taxon>
    </lineage>
</organism>
<accession>A0AAQ3PSL7</accession>
<gene>
    <name evidence="1" type="ORF">U9M48_004139</name>
</gene>
<evidence type="ECO:0008006" key="3">
    <source>
        <dbReference type="Google" id="ProtNLM"/>
    </source>
</evidence>
<protein>
    <recommendedName>
        <fullName evidence="3">Retrotransposon Copia-like N-terminal domain-containing protein</fullName>
    </recommendedName>
</protein>
<dbReference type="AlphaFoldDB" id="A0AAQ3PSL7"/>
<name>A0AAQ3PSL7_PASNO</name>
<evidence type="ECO:0000313" key="1">
    <source>
        <dbReference type="EMBL" id="WVZ53158.1"/>
    </source>
</evidence>
<dbReference type="EMBL" id="CP144745">
    <property type="protein sequence ID" value="WVZ53158.1"/>
    <property type="molecule type" value="Genomic_DNA"/>
</dbReference>
<sequence length="148" mass="16033">MSASPRSSSGHSSTSFNTMPSPAVGHVINVKLTQENYLLWAAQMLPYLHSQGLIGFVDGSTLAPSQIIVVEPSEETGGRRIIVNPEYTAWYPQDQLVLSIVNSSLTEDVLATTVGAATARDAWITLERTFASTSRARAMQIHMELATI</sequence>
<dbReference type="PANTHER" id="PTHR47481:SF22">
    <property type="entry name" value="RETROTRANSPOSON GAG DOMAIN-CONTAINING PROTEIN"/>
    <property type="match status" value="1"/>
</dbReference>